<proteinExistence type="predicted"/>
<evidence type="ECO:0000256" key="1">
    <source>
        <dbReference type="SAM" id="SignalP"/>
    </source>
</evidence>
<evidence type="ECO:0008006" key="4">
    <source>
        <dbReference type="Google" id="ProtNLM"/>
    </source>
</evidence>
<dbReference type="Proteomes" id="UP000800097">
    <property type="component" value="Unassembled WGS sequence"/>
</dbReference>
<dbReference type="RefSeq" id="XP_033653927.1">
    <property type="nucleotide sequence ID" value="XM_033795715.1"/>
</dbReference>
<organism evidence="2 3">
    <name type="scientific">Westerdykella ornata</name>
    <dbReference type="NCBI Taxonomy" id="318751"/>
    <lineage>
        <taxon>Eukaryota</taxon>
        <taxon>Fungi</taxon>
        <taxon>Dikarya</taxon>
        <taxon>Ascomycota</taxon>
        <taxon>Pezizomycotina</taxon>
        <taxon>Dothideomycetes</taxon>
        <taxon>Pleosporomycetidae</taxon>
        <taxon>Pleosporales</taxon>
        <taxon>Sporormiaceae</taxon>
        <taxon>Westerdykella</taxon>
    </lineage>
</organism>
<feature type="chain" id="PRO_5025455123" description="Ubiquitin 3 binding protein But2 C-terminal domain-containing protein" evidence="1">
    <location>
        <begin position="19"/>
        <end position="176"/>
    </location>
</feature>
<keyword evidence="3" id="KW-1185">Reference proteome</keyword>
<dbReference type="GeneID" id="54548890"/>
<dbReference type="EMBL" id="ML986493">
    <property type="protein sequence ID" value="KAF2276388.1"/>
    <property type="molecule type" value="Genomic_DNA"/>
</dbReference>
<feature type="signal peptide" evidence="1">
    <location>
        <begin position="1"/>
        <end position="18"/>
    </location>
</feature>
<dbReference type="OrthoDB" id="5356630at2759"/>
<reference evidence="2" key="1">
    <citation type="journal article" date="2020" name="Stud. Mycol.">
        <title>101 Dothideomycetes genomes: a test case for predicting lifestyles and emergence of pathogens.</title>
        <authorList>
            <person name="Haridas S."/>
            <person name="Albert R."/>
            <person name="Binder M."/>
            <person name="Bloem J."/>
            <person name="Labutti K."/>
            <person name="Salamov A."/>
            <person name="Andreopoulos B."/>
            <person name="Baker S."/>
            <person name="Barry K."/>
            <person name="Bills G."/>
            <person name="Bluhm B."/>
            <person name="Cannon C."/>
            <person name="Castanera R."/>
            <person name="Culley D."/>
            <person name="Daum C."/>
            <person name="Ezra D."/>
            <person name="Gonzalez J."/>
            <person name="Henrissat B."/>
            <person name="Kuo A."/>
            <person name="Liang C."/>
            <person name="Lipzen A."/>
            <person name="Lutzoni F."/>
            <person name="Magnuson J."/>
            <person name="Mondo S."/>
            <person name="Nolan M."/>
            <person name="Ohm R."/>
            <person name="Pangilinan J."/>
            <person name="Park H.-J."/>
            <person name="Ramirez L."/>
            <person name="Alfaro M."/>
            <person name="Sun H."/>
            <person name="Tritt A."/>
            <person name="Yoshinaga Y."/>
            <person name="Zwiers L.-H."/>
            <person name="Turgeon B."/>
            <person name="Goodwin S."/>
            <person name="Spatafora J."/>
            <person name="Crous P."/>
            <person name="Grigoriev I."/>
        </authorList>
    </citation>
    <scope>NUCLEOTIDE SEQUENCE</scope>
    <source>
        <strain evidence="2">CBS 379.55</strain>
    </source>
</reference>
<gene>
    <name evidence="2" type="ORF">EI97DRAFT_37946</name>
</gene>
<name>A0A6A6JK96_WESOR</name>
<accession>A0A6A6JK96</accession>
<protein>
    <recommendedName>
        <fullName evidence="4">Ubiquitin 3 binding protein But2 C-terminal domain-containing protein</fullName>
    </recommendedName>
</protein>
<dbReference type="AlphaFoldDB" id="A0A6A6JK96"/>
<sequence>MKLIAATAVFSLASVIAGIPIGQTIIPETLSIYHGYNGRIEYNVGTGKVSRVQNGNDDISTLVTFNFPEATRGRKCELKFERDDGYPTSSPSIIDAFTSSQIATGPSPGWGPPSNYRDVQLGRLRVPTSGQATVDWGNFVFDCPAGQKKGYEFAPTGDSTYLEWSKSTDGPYIRYY</sequence>
<evidence type="ECO:0000313" key="3">
    <source>
        <dbReference type="Proteomes" id="UP000800097"/>
    </source>
</evidence>
<evidence type="ECO:0000313" key="2">
    <source>
        <dbReference type="EMBL" id="KAF2276388.1"/>
    </source>
</evidence>
<keyword evidence="1" id="KW-0732">Signal</keyword>